<gene>
    <name evidence="2" type="ORF">A2669_01920</name>
</gene>
<dbReference type="GO" id="GO:0003677">
    <property type="term" value="F:DNA binding"/>
    <property type="evidence" value="ECO:0007669"/>
    <property type="project" value="InterPro"/>
</dbReference>
<dbReference type="Pfam" id="PF12728">
    <property type="entry name" value="HTH_17"/>
    <property type="match status" value="1"/>
</dbReference>
<sequence length="67" mass="7950">MGKIESRIISMKENLFTLREVANRLRVSERSIYRYIKVGKLKATKIGYWRISEKDLIKFIKNSSSKK</sequence>
<dbReference type="InterPro" id="IPR009061">
    <property type="entry name" value="DNA-bd_dom_put_sf"/>
</dbReference>
<feature type="domain" description="Helix-turn-helix" evidence="1">
    <location>
        <begin position="15"/>
        <end position="62"/>
    </location>
</feature>
<accession>A0A1F8F2V0</accession>
<dbReference type="Proteomes" id="UP000177605">
    <property type="component" value="Unassembled WGS sequence"/>
</dbReference>
<name>A0A1F8F2V0_9BACT</name>
<proteinExistence type="predicted"/>
<dbReference type="InterPro" id="IPR010093">
    <property type="entry name" value="SinI_DNA-bd"/>
</dbReference>
<protein>
    <recommendedName>
        <fullName evidence="1">Helix-turn-helix domain-containing protein</fullName>
    </recommendedName>
</protein>
<dbReference type="Gene3D" id="1.10.1660.10">
    <property type="match status" value="1"/>
</dbReference>
<dbReference type="NCBIfam" id="TIGR01764">
    <property type="entry name" value="excise"/>
    <property type="match status" value="1"/>
</dbReference>
<dbReference type="InterPro" id="IPR041657">
    <property type="entry name" value="HTH_17"/>
</dbReference>
<dbReference type="EMBL" id="MGJM01000001">
    <property type="protein sequence ID" value="OGN07454.1"/>
    <property type="molecule type" value="Genomic_DNA"/>
</dbReference>
<evidence type="ECO:0000259" key="1">
    <source>
        <dbReference type="Pfam" id="PF12728"/>
    </source>
</evidence>
<dbReference type="AlphaFoldDB" id="A0A1F8F2V0"/>
<evidence type="ECO:0000313" key="2">
    <source>
        <dbReference type="EMBL" id="OGN07454.1"/>
    </source>
</evidence>
<evidence type="ECO:0000313" key="3">
    <source>
        <dbReference type="Proteomes" id="UP000177605"/>
    </source>
</evidence>
<dbReference type="SUPFAM" id="SSF46955">
    <property type="entry name" value="Putative DNA-binding domain"/>
    <property type="match status" value="1"/>
</dbReference>
<reference evidence="2 3" key="1">
    <citation type="journal article" date="2016" name="Nat. Commun.">
        <title>Thousands of microbial genomes shed light on interconnected biogeochemical processes in an aquifer system.</title>
        <authorList>
            <person name="Anantharaman K."/>
            <person name="Brown C.T."/>
            <person name="Hug L.A."/>
            <person name="Sharon I."/>
            <person name="Castelle C.J."/>
            <person name="Probst A.J."/>
            <person name="Thomas B.C."/>
            <person name="Singh A."/>
            <person name="Wilkins M.J."/>
            <person name="Karaoz U."/>
            <person name="Brodie E.L."/>
            <person name="Williams K.H."/>
            <person name="Hubbard S.S."/>
            <person name="Banfield J.F."/>
        </authorList>
    </citation>
    <scope>NUCLEOTIDE SEQUENCE [LARGE SCALE GENOMIC DNA]</scope>
</reference>
<comment type="caution">
    <text evidence="2">The sequence shown here is derived from an EMBL/GenBank/DDBJ whole genome shotgun (WGS) entry which is preliminary data.</text>
</comment>
<organism evidence="2 3">
    <name type="scientific">Candidatus Yanofskybacteria bacterium RIFCSPHIGHO2_01_FULL_48_25b</name>
    <dbReference type="NCBI Taxonomy" id="1802672"/>
    <lineage>
        <taxon>Bacteria</taxon>
        <taxon>Candidatus Yanofskyibacteriota</taxon>
    </lineage>
</organism>